<comment type="similarity">
    <text evidence="1">Belongs to the ABC transporter superfamily.</text>
</comment>
<keyword evidence="2" id="KW-0813">Transport</keyword>
<protein>
    <submittedName>
        <fullName evidence="6">ABC transporter ATP-binding protein</fullName>
    </submittedName>
</protein>
<dbReference type="CDD" id="cd03255">
    <property type="entry name" value="ABC_MJ0796_LolCDE_FtsE"/>
    <property type="match status" value="1"/>
</dbReference>
<evidence type="ECO:0000313" key="6">
    <source>
        <dbReference type="EMBL" id="MBZ0156613.1"/>
    </source>
</evidence>
<evidence type="ECO:0000256" key="1">
    <source>
        <dbReference type="ARBA" id="ARBA00005417"/>
    </source>
</evidence>
<dbReference type="Gene3D" id="3.40.50.300">
    <property type="entry name" value="P-loop containing nucleotide triphosphate hydrolases"/>
    <property type="match status" value="1"/>
</dbReference>
<dbReference type="Proteomes" id="UP000705867">
    <property type="component" value="Unassembled WGS sequence"/>
</dbReference>
<dbReference type="GO" id="GO:0016887">
    <property type="term" value="F:ATP hydrolysis activity"/>
    <property type="evidence" value="ECO:0007669"/>
    <property type="project" value="InterPro"/>
</dbReference>
<evidence type="ECO:0000256" key="4">
    <source>
        <dbReference type="ARBA" id="ARBA00022840"/>
    </source>
</evidence>
<dbReference type="AlphaFoldDB" id="A0A953J5B0"/>
<sequence length="244" mass="26844">MTKDLIRIESLEKSFYTPAGELKVLKGISETFSRGEMVGIVGASGAGKSTFLHILGTLDTPTSGTVIYRVSGRVEGDRDDEVNPFALSNTELAFFRNRVIGFVFQFHYLLPEFSALENVMMPGLIAQGQGAKGRNGGELRERAEKLLDELGLFARRTHKPGELSGGEQQRVAVARALLLEPEVVLADEPTGNLDTATGEELFRLLQEINARRSITFIIVTHNESLSRRCHRIVEMADGRLKGGK</sequence>
<proteinExistence type="inferred from homology"/>
<evidence type="ECO:0000313" key="7">
    <source>
        <dbReference type="Proteomes" id="UP000705867"/>
    </source>
</evidence>
<dbReference type="PROSITE" id="PS00211">
    <property type="entry name" value="ABC_TRANSPORTER_1"/>
    <property type="match status" value="1"/>
</dbReference>
<keyword evidence="4 6" id="KW-0067">ATP-binding</keyword>
<evidence type="ECO:0000259" key="5">
    <source>
        <dbReference type="PROSITE" id="PS50893"/>
    </source>
</evidence>
<dbReference type="Pfam" id="PF00005">
    <property type="entry name" value="ABC_tran"/>
    <property type="match status" value="1"/>
</dbReference>
<dbReference type="InterPro" id="IPR003593">
    <property type="entry name" value="AAA+_ATPase"/>
</dbReference>
<feature type="domain" description="ABC transporter" evidence="5">
    <location>
        <begin position="6"/>
        <end position="244"/>
    </location>
</feature>
<dbReference type="PROSITE" id="PS50893">
    <property type="entry name" value="ABC_TRANSPORTER_2"/>
    <property type="match status" value="1"/>
</dbReference>
<dbReference type="InterPro" id="IPR003439">
    <property type="entry name" value="ABC_transporter-like_ATP-bd"/>
</dbReference>
<comment type="caution">
    <text evidence="6">The sequence shown here is derived from an EMBL/GenBank/DDBJ whole genome shotgun (WGS) entry which is preliminary data.</text>
</comment>
<dbReference type="InterPro" id="IPR017911">
    <property type="entry name" value="MacB-like_ATP-bd"/>
</dbReference>
<dbReference type="PANTHER" id="PTHR24220:SF689">
    <property type="entry name" value="LIPOPROTEIN-RELEASING SYSTEM ATP-BINDING PROTEIN LOLD"/>
    <property type="match status" value="1"/>
</dbReference>
<dbReference type="GO" id="GO:0005524">
    <property type="term" value="F:ATP binding"/>
    <property type="evidence" value="ECO:0007669"/>
    <property type="project" value="UniProtKB-KW"/>
</dbReference>
<accession>A0A953J5B0</accession>
<name>A0A953J5B0_9BACT</name>
<reference evidence="6" key="2">
    <citation type="submission" date="2021-08" db="EMBL/GenBank/DDBJ databases">
        <authorList>
            <person name="Dalcin Martins P."/>
        </authorList>
    </citation>
    <scope>NUCLEOTIDE SEQUENCE</scope>
    <source>
        <strain evidence="6">MAG_39</strain>
    </source>
</reference>
<dbReference type="SUPFAM" id="SSF52540">
    <property type="entry name" value="P-loop containing nucleoside triphosphate hydrolases"/>
    <property type="match status" value="1"/>
</dbReference>
<gene>
    <name evidence="6" type="ORF">K8I29_10465</name>
</gene>
<organism evidence="6 7">
    <name type="scientific">Candidatus Nitrobium versatile</name>
    <dbReference type="NCBI Taxonomy" id="2884831"/>
    <lineage>
        <taxon>Bacteria</taxon>
        <taxon>Pseudomonadati</taxon>
        <taxon>Nitrospirota</taxon>
        <taxon>Nitrospiria</taxon>
        <taxon>Nitrospirales</taxon>
        <taxon>Nitrospiraceae</taxon>
        <taxon>Candidatus Nitrobium</taxon>
    </lineage>
</organism>
<dbReference type="GO" id="GO:0022857">
    <property type="term" value="F:transmembrane transporter activity"/>
    <property type="evidence" value="ECO:0007669"/>
    <property type="project" value="TreeGrafter"/>
</dbReference>
<dbReference type="InterPro" id="IPR015854">
    <property type="entry name" value="ABC_transpr_LolD-like"/>
</dbReference>
<keyword evidence="3" id="KW-0547">Nucleotide-binding</keyword>
<reference evidence="6" key="1">
    <citation type="journal article" date="2021" name="bioRxiv">
        <title>Unraveling nitrogen, sulfur and carbon metabolic pathways and microbial community transcriptional responses to substrate deprivation and toxicity stresses in a bioreactor mimicking anoxic brackish coastal sediment conditions.</title>
        <authorList>
            <person name="Martins P.D."/>
            <person name="Echeveste M.J."/>
            <person name="Arshad A."/>
            <person name="Kurth J."/>
            <person name="Ouboter H."/>
            <person name="Jetten M.S.M."/>
            <person name="Welte C.U."/>
        </authorList>
    </citation>
    <scope>NUCLEOTIDE SEQUENCE</scope>
    <source>
        <strain evidence="6">MAG_39</strain>
    </source>
</reference>
<dbReference type="InterPro" id="IPR017871">
    <property type="entry name" value="ABC_transporter-like_CS"/>
</dbReference>
<evidence type="ECO:0000256" key="3">
    <source>
        <dbReference type="ARBA" id="ARBA00022741"/>
    </source>
</evidence>
<dbReference type="EMBL" id="JAIOIV010000082">
    <property type="protein sequence ID" value="MBZ0156613.1"/>
    <property type="molecule type" value="Genomic_DNA"/>
</dbReference>
<evidence type="ECO:0000256" key="2">
    <source>
        <dbReference type="ARBA" id="ARBA00022448"/>
    </source>
</evidence>
<dbReference type="SMART" id="SM00382">
    <property type="entry name" value="AAA"/>
    <property type="match status" value="1"/>
</dbReference>
<dbReference type="GO" id="GO:0005886">
    <property type="term" value="C:plasma membrane"/>
    <property type="evidence" value="ECO:0007669"/>
    <property type="project" value="TreeGrafter"/>
</dbReference>
<dbReference type="InterPro" id="IPR027417">
    <property type="entry name" value="P-loop_NTPase"/>
</dbReference>
<dbReference type="PANTHER" id="PTHR24220">
    <property type="entry name" value="IMPORT ATP-BINDING PROTEIN"/>
    <property type="match status" value="1"/>
</dbReference>